<protein>
    <submittedName>
        <fullName evidence="1">Uncharacterized protein</fullName>
    </submittedName>
</protein>
<reference evidence="1" key="1">
    <citation type="journal article" date="2023" name="Phytobiomes J">
        <title>Deciphering the key players within the bacterial microbiota associated with aerial crown gall tumors on rhododendron: Insights into the gallobiome.</title>
        <authorList>
            <person name="Kuzmanovic N."/>
            <person name="Nesme J."/>
            <person name="Wolf J."/>
            <person name="Neumann-Schaal M."/>
            <person name="Petersen J."/>
            <person name="Fernandez-Gnecco G."/>
            <person name="Sproeer C."/>
            <person name="Bunk B."/>
            <person name="Overmann J."/>
            <person name="Sorensen S.J."/>
            <person name="Idczak E."/>
            <person name="Smalla K."/>
        </authorList>
    </citation>
    <scope>NUCLEOTIDE SEQUENCE [LARGE SCALE GENOMIC DNA]</scope>
    <source>
        <strain evidence="1">Rho-14.1</strain>
    </source>
</reference>
<organism evidence="1 2">
    <name type="scientific">Agrobacterium rosae</name>
    <dbReference type="NCBI Taxonomy" id="1972867"/>
    <lineage>
        <taxon>Bacteria</taxon>
        <taxon>Pseudomonadati</taxon>
        <taxon>Pseudomonadota</taxon>
        <taxon>Alphaproteobacteria</taxon>
        <taxon>Hyphomicrobiales</taxon>
        <taxon>Rhizobiaceae</taxon>
        <taxon>Rhizobium/Agrobacterium group</taxon>
        <taxon>Agrobacterium</taxon>
    </lineage>
</organism>
<accession>A0ABU4W4B8</accession>
<dbReference type="Proteomes" id="UP001277561">
    <property type="component" value="Unassembled WGS sequence"/>
</dbReference>
<dbReference type="EMBL" id="JAVRAD010000020">
    <property type="protein sequence ID" value="MDX8332599.1"/>
    <property type="molecule type" value="Genomic_DNA"/>
</dbReference>
<proteinExistence type="predicted"/>
<name>A0ABU4W4B8_9HYPH</name>
<comment type="caution">
    <text evidence="1">The sequence shown here is derived from an EMBL/GenBank/DDBJ whole genome shotgun (WGS) entry which is preliminary data.</text>
</comment>
<gene>
    <name evidence="1" type="ORF">RMS29_25680</name>
</gene>
<evidence type="ECO:0000313" key="2">
    <source>
        <dbReference type="Proteomes" id="UP001277561"/>
    </source>
</evidence>
<sequence>MSEPDEAPPVSAPNFSISVSGMEENAGRTLAETVGAYIREISRYVNMTALDGATIAVDYAEALAGLDRGYETSYRLTPSSELVQGVAMAPLVNRLGMLTPYRRPILTPCRRSALGLPGAGRGCRG</sequence>
<keyword evidence="2" id="KW-1185">Reference proteome</keyword>
<evidence type="ECO:0000313" key="1">
    <source>
        <dbReference type="EMBL" id="MDX8332599.1"/>
    </source>
</evidence>
<dbReference type="RefSeq" id="WP_320188717.1">
    <property type="nucleotide sequence ID" value="NZ_CP133554.1"/>
</dbReference>